<evidence type="ECO:0000259" key="3">
    <source>
        <dbReference type="PROSITE" id="PS50943"/>
    </source>
</evidence>
<gene>
    <name evidence="4" type="ORF">DC60_02910</name>
</gene>
<dbReference type="SMART" id="SM00530">
    <property type="entry name" value="HTH_XRE"/>
    <property type="match status" value="2"/>
</dbReference>
<dbReference type="PROSITE" id="PS50943">
    <property type="entry name" value="HTH_CROC1"/>
    <property type="match status" value="1"/>
</dbReference>
<evidence type="ECO:0000313" key="4">
    <source>
        <dbReference type="EMBL" id="KDR60950.1"/>
    </source>
</evidence>
<dbReference type="CDD" id="cd00093">
    <property type="entry name" value="HTH_XRE"/>
    <property type="match status" value="1"/>
</dbReference>
<dbReference type="EMBL" id="JHDU01000036">
    <property type="protein sequence ID" value="KDR60950.1"/>
    <property type="molecule type" value="Genomic_DNA"/>
</dbReference>
<name>A0ABR4S6X6_9ACTN</name>
<comment type="caution">
    <text evidence="4">The sequence shown here is derived from an EMBL/GenBank/DDBJ whole genome shotgun (WGS) entry which is preliminary data.</text>
</comment>
<dbReference type="Gene3D" id="1.10.260.40">
    <property type="entry name" value="lambda repressor-like DNA-binding domains"/>
    <property type="match status" value="2"/>
</dbReference>
<sequence length="294" mass="31486">MPARHFDRDRVRAVRRAAEIPQSSVAAAVGVADSTVAGWELGSSAPDQEKLPALARVLNRGLDDLFPRPGRPDLRDLRCDAGLYRYEMAEVIGTRSDGPVAGAEQGVRRLRDKYVPALARVYGVTEAELREAEERSFSPAPEPENDEPIRGTSAPEAASSLADKITLLLERSYPKGGAPTDHEIATSVNDYAGSSVITASGVERLRTGAETDAAPVVLQGLAELLGVSALYFEPDEAVARQVYEGLRLMSAAKTGQVGRVRARGIKADGLPPGVLSMLNEIASELDKTEREADK</sequence>
<dbReference type="InterPro" id="IPR010982">
    <property type="entry name" value="Lambda_DNA-bd_dom_sf"/>
</dbReference>
<protein>
    <submittedName>
        <fullName evidence="4">DNA-binding protein</fullName>
    </submittedName>
</protein>
<proteinExistence type="predicted"/>
<keyword evidence="1 4" id="KW-0238">DNA-binding</keyword>
<dbReference type="GO" id="GO:0003677">
    <property type="term" value="F:DNA binding"/>
    <property type="evidence" value="ECO:0007669"/>
    <property type="project" value="UniProtKB-KW"/>
</dbReference>
<dbReference type="PANTHER" id="PTHR46558:SF4">
    <property type="entry name" value="DNA-BIDING PHAGE PROTEIN"/>
    <property type="match status" value="1"/>
</dbReference>
<reference evidence="4 5" key="1">
    <citation type="submission" date="2014-03" db="EMBL/GenBank/DDBJ databases">
        <title>Genome Sequence of Streptomyces wadayamensis A23 strain, an endophytic actinobacteria from Citrus reticulata.</title>
        <authorList>
            <person name="de Oliveira L.G."/>
            <person name="Tormet G.D."/>
            <person name="Marcon J."/>
            <person name="Samborsky M."/>
            <person name="Araujo W.L."/>
            <person name="de Azevedo J.L."/>
        </authorList>
    </citation>
    <scope>NUCLEOTIDE SEQUENCE [LARGE SCALE GENOMIC DNA]</scope>
    <source>
        <strain evidence="4 5">A23</strain>
    </source>
</reference>
<feature type="region of interest" description="Disordered" evidence="2">
    <location>
        <begin position="130"/>
        <end position="156"/>
    </location>
</feature>
<dbReference type="RefSeq" id="WP_049978522.1">
    <property type="nucleotide sequence ID" value="NZ_JHDU01000036.1"/>
</dbReference>
<dbReference type="Proteomes" id="UP000027443">
    <property type="component" value="Unassembled WGS sequence"/>
</dbReference>
<organism evidence="4 5">
    <name type="scientific">Streptomyces wadayamensis</name>
    <dbReference type="NCBI Taxonomy" id="141454"/>
    <lineage>
        <taxon>Bacteria</taxon>
        <taxon>Bacillati</taxon>
        <taxon>Actinomycetota</taxon>
        <taxon>Actinomycetes</taxon>
        <taxon>Kitasatosporales</taxon>
        <taxon>Streptomycetaceae</taxon>
        <taxon>Streptomyces</taxon>
    </lineage>
</organism>
<feature type="domain" description="HTH cro/C1-type" evidence="3">
    <location>
        <begin position="11"/>
        <end position="65"/>
    </location>
</feature>
<evidence type="ECO:0000313" key="5">
    <source>
        <dbReference type="Proteomes" id="UP000027443"/>
    </source>
</evidence>
<evidence type="ECO:0000256" key="2">
    <source>
        <dbReference type="SAM" id="MobiDB-lite"/>
    </source>
</evidence>
<keyword evidence="5" id="KW-1185">Reference proteome</keyword>
<accession>A0ABR4S6X6</accession>
<dbReference type="InterPro" id="IPR001387">
    <property type="entry name" value="Cro/C1-type_HTH"/>
</dbReference>
<dbReference type="PANTHER" id="PTHR46558">
    <property type="entry name" value="TRACRIPTIONAL REGULATORY PROTEIN-RELATED-RELATED"/>
    <property type="match status" value="1"/>
</dbReference>
<dbReference type="Pfam" id="PF01381">
    <property type="entry name" value="HTH_3"/>
    <property type="match status" value="1"/>
</dbReference>
<evidence type="ECO:0000256" key="1">
    <source>
        <dbReference type="ARBA" id="ARBA00023125"/>
    </source>
</evidence>
<dbReference type="SUPFAM" id="SSF47413">
    <property type="entry name" value="lambda repressor-like DNA-binding domains"/>
    <property type="match status" value="1"/>
</dbReference>